<keyword evidence="3" id="KW-1185">Reference proteome</keyword>
<name>A0ABV9HRT0_9FLAO</name>
<keyword evidence="1" id="KW-0732">Signal</keyword>
<evidence type="ECO:0000256" key="1">
    <source>
        <dbReference type="SAM" id="SignalP"/>
    </source>
</evidence>
<evidence type="ECO:0000313" key="2">
    <source>
        <dbReference type="EMBL" id="MFC4632887.1"/>
    </source>
</evidence>
<dbReference type="RefSeq" id="WP_379977052.1">
    <property type="nucleotide sequence ID" value="NZ_JBHSFV010000001.1"/>
</dbReference>
<protein>
    <recommendedName>
        <fullName evidence="4">Carboxypeptidase regulatory-like domain-containing protein</fullName>
    </recommendedName>
</protein>
<accession>A0ABV9HRT0</accession>
<feature type="chain" id="PRO_5045731325" description="Carboxypeptidase regulatory-like domain-containing protein" evidence="1">
    <location>
        <begin position="23"/>
        <end position="234"/>
    </location>
</feature>
<evidence type="ECO:0008006" key="4">
    <source>
        <dbReference type="Google" id="ProtNLM"/>
    </source>
</evidence>
<dbReference type="Proteomes" id="UP001596043">
    <property type="component" value="Unassembled WGS sequence"/>
</dbReference>
<feature type="signal peptide" evidence="1">
    <location>
        <begin position="1"/>
        <end position="22"/>
    </location>
</feature>
<sequence length="234" mass="26533">MKKLMIVLVSFMLAIGFGHAQAVDANNNVLNALATYGPDGANIGASSVVRNPPRPIEGTVYLFNSWNNKALILTTAREKPFELNGNINFNAKRNAFESKIDSKTIFTFDFTNIDKFIVNKRVFKNIYSPVDGGYRIFEVIAESKDFEIYKDYSIDIREGNPNPLLARANDKYIMKDSYYVKKGSSFRKLKLKKSDILKAAGSKSSIVEQYAKDNNLDFKDERDVQKIVSYYMSL</sequence>
<dbReference type="EMBL" id="JBHSFV010000001">
    <property type="protein sequence ID" value="MFC4632887.1"/>
    <property type="molecule type" value="Genomic_DNA"/>
</dbReference>
<organism evidence="2 3">
    <name type="scientific">Dokdonia ponticola</name>
    <dbReference type="NCBI Taxonomy" id="2041041"/>
    <lineage>
        <taxon>Bacteria</taxon>
        <taxon>Pseudomonadati</taxon>
        <taxon>Bacteroidota</taxon>
        <taxon>Flavobacteriia</taxon>
        <taxon>Flavobacteriales</taxon>
        <taxon>Flavobacteriaceae</taxon>
        <taxon>Dokdonia</taxon>
    </lineage>
</organism>
<reference evidence="3" key="1">
    <citation type="journal article" date="2019" name="Int. J. Syst. Evol. Microbiol.">
        <title>The Global Catalogue of Microorganisms (GCM) 10K type strain sequencing project: providing services to taxonomists for standard genome sequencing and annotation.</title>
        <authorList>
            <consortium name="The Broad Institute Genomics Platform"/>
            <consortium name="The Broad Institute Genome Sequencing Center for Infectious Disease"/>
            <person name="Wu L."/>
            <person name="Ma J."/>
        </authorList>
    </citation>
    <scope>NUCLEOTIDE SEQUENCE [LARGE SCALE GENOMIC DNA]</scope>
    <source>
        <strain evidence="3">YJ-61-S</strain>
    </source>
</reference>
<comment type="caution">
    <text evidence="2">The sequence shown here is derived from an EMBL/GenBank/DDBJ whole genome shotgun (WGS) entry which is preliminary data.</text>
</comment>
<evidence type="ECO:0000313" key="3">
    <source>
        <dbReference type="Proteomes" id="UP001596043"/>
    </source>
</evidence>
<gene>
    <name evidence="2" type="ORF">ACFO3O_03155</name>
</gene>
<proteinExistence type="predicted"/>